<sequence length="90" mass="10435">MPNSHQNEDLCKLPVRLQASWMLALCSAEIKNLWMLIDTVMNTISANYFFIQHNKFRPQNENAHFRSGHFLHQPAAGLPLILRHALNGRR</sequence>
<protein>
    <submittedName>
        <fullName evidence="1">Uncharacterized protein</fullName>
    </submittedName>
</protein>
<gene>
    <name evidence="1" type="ORF">DFR42_104160</name>
</gene>
<accession>A0A318J5N5</accession>
<organism evidence="1 2">
    <name type="scientific">Undibacterium pigrum</name>
    <dbReference type="NCBI Taxonomy" id="401470"/>
    <lineage>
        <taxon>Bacteria</taxon>
        <taxon>Pseudomonadati</taxon>
        <taxon>Pseudomonadota</taxon>
        <taxon>Betaproteobacteria</taxon>
        <taxon>Burkholderiales</taxon>
        <taxon>Oxalobacteraceae</taxon>
        <taxon>Undibacterium</taxon>
    </lineage>
</organism>
<dbReference type="Proteomes" id="UP000247792">
    <property type="component" value="Unassembled WGS sequence"/>
</dbReference>
<evidence type="ECO:0000313" key="1">
    <source>
        <dbReference type="EMBL" id="PXX43159.1"/>
    </source>
</evidence>
<dbReference type="EMBL" id="QJKB01000004">
    <property type="protein sequence ID" value="PXX43159.1"/>
    <property type="molecule type" value="Genomic_DNA"/>
</dbReference>
<evidence type="ECO:0000313" key="2">
    <source>
        <dbReference type="Proteomes" id="UP000247792"/>
    </source>
</evidence>
<name>A0A318J5N5_9BURK</name>
<dbReference type="AlphaFoldDB" id="A0A318J5N5"/>
<comment type="caution">
    <text evidence="1">The sequence shown here is derived from an EMBL/GenBank/DDBJ whole genome shotgun (WGS) entry which is preliminary data.</text>
</comment>
<keyword evidence="2" id="KW-1185">Reference proteome</keyword>
<proteinExistence type="predicted"/>
<reference evidence="1 2" key="1">
    <citation type="submission" date="2018-05" db="EMBL/GenBank/DDBJ databases">
        <title>Genomic Encyclopedia of Type Strains, Phase IV (KMG-IV): sequencing the most valuable type-strain genomes for metagenomic binning, comparative biology and taxonomic classification.</title>
        <authorList>
            <person name="Goeker M."/>
        </authorList>
    </citation>
    <scope>NUCLEOTIDE SEQUENCE [LARGE SCALE GENOMIC DNA]</scope>
    <source>
        <strain evidence="1 2">DSM 19792</strain>
    </source>
</reference>